<comment type="similarity">
    <text evidence="1">Belongs to the DNA2/NAM7 helicase family.</text>
</comment>
<dbReference type="Gene3D" id="3.40.50.300">
    <property type="entry name" value="P-loop containing nucleotide triphosphate hydrolases"/>
    <property type="match status" value="2"/>
</dbReference>
<protein>
    <recommendedName>
        <fullName evidence="10">DNA2/NAM7 helicase-like C-terminal domain-containing protein</fullName>
    </recommendedName>
</protein>
<evidence type="ECO:0000256" key="4">
    <source>
        <dbReference type="ARBA" id="ARBA00022806"/>
    </source>
</evidence>
<proteinExistence type="inferred from homology"/>
<dbReference type="Pfam" id="PF13086">
    <property type="entry name" value="AAA_11"/>
    <property type="match status" value="1"/>
</dbReference>
<dbReference type="GO" id="GO:0043139">
    <property type="term" value="F:5'-3' DNA helicase activity"/>
    <property type="evidence" value="ECO:0007669"/>
    <property type="project" value="TreeGrafter"/>
</dbReference>
<keyword evidence="5" id="KW-0067">ATP-binding</keyword>
<dbReference type="SUPFAM" id="SSF52540">
    <property type="entry name" value="P-loop containing nucleoside triphosphate hydrolases"/>
    <property type="match status" value="1"/>
</dbReference>
<dbReference type="InterPro" id="IPR050534">
    <property type="entry name" value="Coronavir_polyprotein_1ab"/>
</dbReference>
<dbReference type="STRING" id="93625.A0A409X7W1"/>
<dbReference type="EMBL" id="NHYD01002417">
    <property type="protein sequence ID" value="PPQ86825.1"/>
    <property type="molecule type" value="Genomic_DNA"/>
</dbReference>
<evidence type="ECO:0000256" key="5">
    <source>
        <dbReference type="ARBA" id="ARBA00022840"/>
    </source>
</evidence>
<dbReference type="InterPro" id="IPR047187">
    <property type="entry name" value="SF1_C_Upf1"/>
</dbReference>
<keyword evidence="2" id="KW-0547">Nucleotide-binding</keyword>
<dbReference type="OrthoDB" id="6513042at2759"/>
<gene>
    <name evidence="8" type="ORF">CVT25_012656</name>
</gene>
<evidence type="ECO:0000313" key="9">
    <source>
        <dbReference type="Proteomes" id="UP000283269"/>
    </source>
</evidence>
<feature type="domain" description="DNA2/NAM7 helicase helicase" evidence="6">
    <location>
        <begin position="380"/>
        <end position="452"/>
    </location>
</feature>
<feature type="domain" description="DNA2/NAM7 helicase-like C-terminal" evidence="7">
    <location>
        <begin position="461"/>
        <end position="649"/>
    </location>
</feature>
<organism evidence="8 9">
    <name type="scientific">Psilocybe cyanescens</name>
    <dbReference type="NCBI Taxonomy" id="93625"/>
    <lineage>
        <taxon>Eukaryota</taxon>
        <taxon>Fungi</taxon>
        <taxon>Dikarya</taxon>
        <taxon>Basidiomycota</taxon>
        <taxon>Agaricomycotina</taxon>
        <taxon>Agaricomycetes</taxon>
        <taxon>Agaricomycetidae</taxon>
        <taxon>Agaricales</taxon>
        <taxon>Agaricineae</taxon>
        <taxon>Strophariaceae</taxon>
        <taxon>Psilocybe</taxon>
    </lineage>
</organism>
<dbReference type="InterPro" id="IPR027417">
    <property type="entry name" value="P-loop_NTPase"/>
</dbReference>
<dbReference type="CDD" id="cd17934">
    <property type="entry name" value="DEXXQc_Upf1-like"/>
    <property type="match status" value="1"/>
</dbReference>
<dbReference type="InterPro" id="IPR041679">
    <property type="entry name" value="DNA2/NAM7-like_C"/>
</dbReference>
<keyword evidence="3" id="KW-0378">Hydrolase</keyword>
<evidence type="ECO:0000256" key="2">
    <source>
        <dbReference type="ARBA" id="ARBA00022741"/>
    </source>
</evidence>
<dbReference type="InterPro" id="IPR041677">
    <property type="entry name" value="DNA2/NAM7_AAA_11"/>
</dbReference>
<dbReference type="GO" id="GO:0016787">
    <property type="term" value="F:hydrolase activity"/>
    <property type="evidence" value="ECO:0007669"/>
    <property type="project" value="UniProtKB-KW"/>
</dbReference>
<accession>A0A409X7W1</accession>
<comment type="caution">
    <text evidence="8">The sequence shown here is derived from an EMBL/GenBank/DDBJ whole genome shotgun (WGS) entry which is preliminary data.</text>
</comment>
<dbReference type="PANTHER" id="PTHR43788">
    <property type="entry name" value="DNA2/NAM7 HELICASE FAMILY MEMBER"/>
    <property type="match status" value="1"/>
</dbReference>
<dbReference type="Pfam" id="PF13087">
    <property type="entry name" value="AAA_12"/>
    <property type="match status" value="1"/>
</dbReference>
<sequence>MQSIEDGTIGLASIYGSKGRMTTLVLSSLTQALIVTLFSQGERKSKGNKKTISPLHDLLCNPNIMKSAFHMDKLSGALFFDHEMRISSGKDLLSLSTKESRNSLAAFMAVLGDESIVFKKAVIDIFLKEGSHQEKSKMVALQAWVACSASLRPAMLPRLKKTASIDTVAIEKQILTVISRTIRVMGRLIALKPIRNKHNIEATSVNNSIISNRYKTKISRLTGTQQLCITFSRNGKTEHLRTSTGVHITGRQTKINIDGKRVPFGSIKSAETVGREEPTAAEASRSDIMLLALQKLISLAKNPFVSSIWGLSNTTWTANSKAPSSPTIFFPSKRKLNESQSVAIIVSKDFHFDWHEHLYKKIEGNIIRSDNLSEDTVGVSRQLLGSRVILCTLGMLSNPKLATITRLVPLQTVIFDEASQIEIGDYFPVLVKFKSTLQKLVFIGDDKQLAPYGTSDIPDLESIFEKSHLRERAVFLDTQYRMPIPIGEFISKNVYSGKLKSDHKIVNPSCCRFVDVSDGVETSKGHSWTNEQEVKVILEIARQLMGCGKSFRIITPYDAQRSLLENCLKSAKLPWENKCFNVDSFQGIEDHSLLCPLFLQLTDFLGFVGNEDDYIIISLVRTAKLGFLIDTRRVNVMLTRCKMGMIICTKRVFVEGAAAKTLAGKLQKSLGGSTWVNGKNVLHKHTKTFV</sequence>
<dbReference type="GO" id="GO:0005524">
    <property type="term" value="F:ATP binding"/>
    <property type="evidence" value="ECO:0007669"/>
    <property type="project" value="UniProtKB-KW"/>
</dbReference>
<evidence type="ECO:0000256" key="3">
    <source>
        <dbReference type="ARBA" id="ARBA00022801"/>
    </source>
</evidence>
<evidence type="ECO:0000259" key="7">
    <source>
        <dbReference type="Pfam" id="PF13087"/>
    </source>
</evidence>
<dbReference type="CDD" id="cd18808">
    <property type="entry name" value="SF1_C_Upf1"/>
    <property type="match status" value="1"/>
</dbReference>
<reference evidence="8 9" key="1">
    <citation type="journal article" date="2018" name="Evol. Lett.">
        <title>Horizontal gene cluster transfer increased hallucinogenic mushroom diversity.</title>
        <authorList>
            <person name="Reynolds H.T."/>
            <person name="Vijayakumar V."/>
            <person name="Gluck-Thaler E."/>
            <person name="Korotkin H.B."/>
            <person name="Matheny P.B."/>
            <person name="Slot J.C."/>
        </authorList>
    </citation>
    <scope>NUCLEOTIDE SEQUENCE [LARGE SCALE GENOMIC DNA]</scope>
    <source>
        <strain evidence="8 9">2631</strain>
    </source>
</reference>
<name>A0A409X7W1_PSICY</name>
<evidence type="ECO:0000313" key="8">
    <source>
        <dbReference type="EMBL" id="PPQ86825.1"/>
    </source>
</evidence>
<dbReference type="AlphaFoldDB" id="A0A409X7W1"/>
<dbReference type="Proteomes" id="UP000283269">
    <property type="component" value="Unassembled WGS sequence"/>
</dbReference>
<evidence type="ECO:0000259" key="6">
    <source>
        <dbReference type="Pfam" id="PF13086"/>
    </source>
</evidence>
<evidence type="ECO:0000256" key="1">
    <source>
        <dbReference type="ARBA" id="ARBA00007913"/>
    </source>
</evidence>
<keyword evidence="4" id="KW-0347">Helicase</keyword>
<dbReference type="InParanoid" id="A0A409X7W1"/>
<dbReference type="PANTHER" id="PTHR43788:SF8">
    <property type="entry name" value="DNA-BINDING PROTEIN SMUBP-2"/>
    <property type="match status" value="1"/>
</dbReference>
<evidence type="ECO:0008006" key="10">
    <source>
        <dbReference type="Google" id="ProtNLM"/>
    </source>
</evidence>
<keyword evidence="9" id="KW-1185">Reference proteome</keyword>